<proteinExistence type="predicted"/>
<protein>
    <submittedName>
        <fullName evidence="2">Glycosyltransferase family 4 protein</fullName>
    </submittedName>
</protein>
<reference evidence="2" key="1">
    <citation type="submission" date="2022-05" db="EMBL/GenBank/DDBJ databases">
        <authorList>
            <person name="Jo J.-H."/>
            <person name="Im W.-T."/>
        </authorList>
    </citation>
    <scope>NUCLEOTIDE SEQUENCE</scope>
    <source>
        <strain evidence="2">SE220</strain>
    </source>
</reference>
<dbReference type="Gene3D" id="3.40.50.2000">
    <property type="entry name" value="Glycogen Phosphorylase B"/>
    <property type="match status" value="2"/>
</dbReference>
<dbReference type="SUPFAM" id="SSF53756">
    <property type="entry name" value="UDP-Glycosyltransferase/glycogen phosphorylase"/>
    <property type="match status" value="1"/>
</dbReference>
<accession>A0ABT0S2U0</accession>
<dbReference type="InterPro" id="IPR028098">
    <property type="entry name" value="Glyco_trans_4-like_N"/>
</dbReference>
<name>A0ABT0S2U0_9SPHN</name>
<evidence type="ECO:0000313" key="3">
    <source>
        <dbReference type="Proteomes" id="UP001165342"/>
    </source>
</evidence>
<dbReference type="EMBL" id="JAMGBE010000003">
    <property type="protein sequence ID" value="MCL6730141.1"/>
    <property type="molecule type" value="Genomic_DNA"/>
</dbReference>
<organism evidence="2 3">
    <name type="scientific">Sphingomonas hankyongi</name>
    <dbReference type="NCBI Taxonomy" id="2908209"/>
    <lineage>
        <taxon>Bacteria</taxon>
        <taxon>Pseudomonadati</taxon>
        <taxon>Pseudomonadota</taxon>
        <taxon>Alphaproteobacteria</taxon>
        <taxon>Sphingomonadales</taxon>
        <taxon>Sphingomonadaceae</taxon>
        <taxon>Sphingomonas</taxon>
    </lineage>
</organism>
<dbReference type="Pfam" id="PF13692">
    <property type="entry name" value="Glyco_trans_1_4"/>
    <property type="match status" value="1"/>
</dbReference>
<evidence type="ECO:0000313" key="2">
    <source>
        <dbReference type="EMBL" id="MCL6730141.1"/>
    </source>
</evidence>
<feature type="domain" description="Glycosyltransferase subfamily 4-like N-terminal" evidence="1">
    <location>
        <begin position="21"/>
        <end position="170"/>
    </location>
</feature>
<dbReference type="CDD" id="cd03808">
    <property type="entry name" value="GT4_CapM-like"/>
    <property type="match status" value="1"/>
</dbReference>
<dbReference type="RefSeq" id="WP_249831643.1">
    <property type="nucleotide sequence ID" value="NZ_JAMGBE010000003.1"/>
</dbReference>
<keyword evidence="3" id="KW-1185">Reference proteome</keyword>
<gene>
    <name evidence="2" type="ORF">LZ538_08765</name>
</gene>
<sequence>MTACLVTAANTAWNIVNFRAGLISQLKHAGFDVVVAVPPDSSYSERMAALGVEQIDVELDRSGLNPFADVSLFFKYWKVLRRLRPAAFLSFTIKPNIYGCLAARILGIPAIANVSGLGTAFSERSWLRRLATNLYRVALKRAHVFFQNADDMREFVEDRIVLRQNAQVLPGSGIDLKEFVPEPLPDGGPIFLLVARLLVGKGVREFVAAAQEVRREFPDARFRLLGPVDEGNPTAIKRDELDSWIAEGVIEYLGVREDVRGEIAKASVMVLPSFYREGVPRSLLEGAAMARPLISTDTPGCRELVVETAGGLACAPRDVSSLVDAMRKIARMSATERTRMGLAARSLVEERFSEERVVHAYLAALASAGVRRRSLV</sequence>
<dbReference type="Proteomes" id="UP001165342">
    <property type="component" value="Unassembled WGS sequence"/>
</dbReference>
<dbReference type="Pfam" id="PF13579">
    <property type="entry name" value="Glyco_trans_4_4"/>
    <property type="match status" value="1"/>
</dbReference>
<dbReference type="PANTHER" id="PTHR12526">
    <property type="entry name" value="GLYCOSYLTRANSFERASE"/>
    <property type="match status" value="1"/>
</dbReference>
<dbReference type="PANTHER" id="PTHR12526:SF638">
    <property type="entry name" value="SPORE COAT PROTEIN SA"/>
    <property type="match status" value="1"/>
</dbReference>
<comment type="caution">
    <text evidence="2">The sequence shown here is derived from an EMBL/GenBank/DDBJ whole genome shotgun (WGS) entry which is preliminary data.</text>
</comment>
<evidence type="ECO:0000259" key="1">
    <source>
        <dbReference type="Pfam" id="PF13579"/>
    </source>
</evidence>